<organism evidence="2">
    <name type="scientific">Anopheles sinensis</name>
    <name type="common">Mosquito</name>
    <dbReference type="NCBI Taxonomy" id="74873"/>
    <lineage>
        <taxon>Eukaryota</taxon>
        <taxon>Metazoa</taxon>
        <taxon>Ecdysozoa</taxon>
        <taxon>Arthropoda</taxon>
        <taxon>Hexapoda</taxon>
        <taxon>Insecta</taxon>
        <taxon>Pterygota</taxon>
        <taxon>Neoptera</taxon>
        <taxon>Endopterygota</taxon>
        <taxon>Diptera</taxon>
        <taxon>Nematocera</taxon>
        <taxon>Culicoidea</taxon>
        <taxon>Culicidae</taxon>
        <taxon>Anophelinae</taxon>
        <taxon>Anopheles</taxon>
    </lineage>
</organism>
<feature type="region of interest" description="Disordered" evidence="1">
    <location>
        <begin position="1"/>
        <end position="47"/>
    </location>
</feature>
<dbReference type="VEuPathDB" id="VectorBase:ASIC006680"/>
<dbReference type="EMBL" id="ATLV01014632">
    <property type="status" value="NOT_ANNOTATED_CDS"/>
    <property type="molecule type" value="Genomic_DNA"/>
</dbReference>
<evidence type="ECO:0000313" key="3">
    <source>
        <dbReference type="EnsemblMetazoa" id="ASIC006680-PA"/>
    </source>
</evidence>
<proteinExistence type="predicted"/>
<keyword evidence="4" id="KW-1185">Reference proteome</keyword>
<reference evidence="2 4" key="1">
    <citation type="journal article" date="2014" name="BMC Genomics">
        <title>Genome sequence of Anopheles sinensis provides insight into genetics basis of mosquito competence for malaria parasites.</title>
        <authorList>
            <person name="Zhou D."/>
            <person name="Zhang D."/>
            <person name="Ding G."/>
            <person name="Shi L."/>
            <person name="Hou Q."/>
            <person name="Ye Y."/>
            <person name="Xu Y."/>
            <person name="Zhou H."/>
            <person name="Xiong C."/>
            <person name="Li S."/>
            <person name="Yu J."/>
            <person name="Hong S."/>
            <person name="Yu X."/>
            <person name="Zou P."/>
            <person name="Chen C."/>
            <person name="Chang X."/>
            <person name="Wang W."/>
            <person name="Lv Y."/>
            <person name="Sun Y."/>
            <person name="Ma L."/>
            <person name="Shen B."/>
            <person name="Zhu C."/>
        </authorList>
    </citation>
    <scope>NUCLEOTIDE SEQUENCE [LARGE SCALE GENOMIC DNA]</scope>
</reference>
<gene>
    <name evidence="2" type="ORF">ZHAS_00006680</name>
</gene>
<evidence type="ECO:0000313" key="4">
    <source>
        <dbReference type="Proteomes" id="UP000030765"/>
    </source>
</evidence>
<dbReference type="Proteomes" id="UP000030765">
    <property type="component" value="Unassembled WGS sequence"/>
</dbReference>
<accession>A0A084VMX9</accession>
<sequence length="88" mass="10453">MQIVPERYRTEKRTYARRKDETQTEQRLNESDRKNDFPGVSSLSVPNDPVLTWTATWISSRKLFHPPLRSDRKMAESNSEDDSQRQKK</sequence>
<evidence type="ECO:0000313" key="2">
    <source>
        <dbReference type="EMBL" id="KFB39323.1"/>
    </source>
</evidence>
<evidence type="ECO:0000256" key="1">
    <source>
        <dbReference type="SAM" id="MobiDB-lite"/>
    </source>
</evidence>
<dbReference type="EMBL" id="KE524975">
    <property type="protein sequence ID" value="KFB39323.1"/>
    <property type="molecule type" value="Genomic_DNA"/>
</dbReference>
<feature type="region of interest" description="Disordered" evidence="1">
    <location>
        <begin position="64"/>
        <end position="88"/>
    </location>
</feature>
<protein>
    <submittedName>
        <fullName evidence="2 3">4-phytase</fullName>
    </submittedName>
</protein>
<dbReference type="AlphaFoldDB" id="A0A084VMX9"/>
<name>A0A084VMX9_ANOSI</name>
<reference evidence="3" key="2">
    <citation type="submission" date="2020-05" db="UniProtKB">
        <authorList>
            <consortium name="EnsemblMetazoa"/>
        </authorList>
    </citation>
    <scope>IDENTIFICATION</scope>
</reference>
<dbReference type="EnsemblMetazoa" id="ASIC006680-RA">
    <property type="protein sequence ID" value="ASIC006680-PA"/>
    <property type="gene ID" value="ASIC006680"/>
</dbReference>
<feature type="compositionally biased region" description="Basic and acidic residues" evidence="1">
    <location>
        <begin position="1"/>
        <end position="36"/>
    </location>
</feature>